<dbReference type="InterPro" id="IPR025316">
    <property type="entry name" value="DUF4221"/>
</dbReference>
<dbReference type="InterPro" id="IPR011047">
    <property type="entry name" value="Quinoprotein_ADH-like_sf"/>
</dbReference>
<gene>
    <name evidence="1" type="ORF">HMPREF1536_02344</name>
</gene>
<organism evidence="1 2">
    <name type="scientific">Parabacteroides gordonii MS-1 = DSM 23371</name>
    <dbReference type="NCBI Taxonomy" id="1203610"/>
    <lineage>
        <taxon>Bacteria</taxon>
        <taxon>Pseudomonadati</taxon>
        <taxon>Bacteroidota</taxon>
        <taxon>Bacteroidia</taxon>
        <taxon>Bacteroidales</taxon>
        <taxon>Tannerellaceae</taxon>
        <taxon>Parabacteroides</taxon>
    </lineage>
</organism>
<evidence type="ECO:0000313" key="1">
    <source>
        <dbReference type="EMBL" id="KKB56708.1"/>
    </source>
</evidence>
<dbReference type="Proteomes" id="UP000033035">
    <property type="component" value="Unassembled WGS sequence"/>
</dbReference>
<name>A0A0F5JG72_9BACT</name>
<dbReference type="AlphaFoldDB" id="A0A0F5JG72"/>
<dbReference type="RefSeq" id="WP_028728102.1">
    <property type="nucleotide sequence ID" value="NZ_AUAE01000026.1"/>
</dbReference>
<evidence type="ECO:0000313" key="2">
    <source>
        <dbReference type="Proteomes" id="UP000033035"/>
    </source>
</evidence>
<evidence type="ECO:0008006" key="3">
    <source>
        <dbReference type="Google" id="ProtNLM"/>
    </source>
</evidence>
<keyword evidence="2" id="KW-1185">Reference proteome</keyword>
<dbReference type="SUPFAM" id="SSF50998">
    <property type="entry name" value="Quinoprotein alcohol dehydrogenase-like"/>
    <property type="match status" value="1"/>
</dbReference>
<protein>
    <recommendedName>
        <fullName evidence="3">DUF4221 domain-containing protein</fullName>
    </recommendedName>
</protein>
<reference evidence="1 2" key="1">
    <citation type="submission" date="2013-04" db="EMBL/GenBank/DDBJ databases">
        <title>The Genome Sequence of Parabacteroides gordonii DSM 23371.</title>
        <authorList>
            <consortium name="The Broad Institute Genomics Platform"/>
            <person name="Earl A."/>
            <person name="Ward D."/>
            <person name="Feldgarden M."/>
            <person name="Gevers D."/>
            <person name="Martens E."/>
            <person name="Sakamoto M."/>
            <person name="Benno Y."/>
            <person name="Suzuki N."/>
            <person name="Matsunaga N."/>
            <person name="Koshihara K."/>
            <person name="Seki M."/>
            <person name="Komiya H."/>
            <person name="Walker B."/>
            <person name="Young S."/>
            <person name="Zeng Q."/>
            <person name="Gargeya S."/>
            <person name="Fitzgerald M."/>
            <person name="Haas B."/>
            <person name="Abouelleil A."/>
            <person name="Allen A.W."/>
            <person name="Alvarado L."/>
            <person name="Arachchi H.M."/>
            <person name="Berlin A.M."/>
            <person name="Chapman S.B."/>
            <person name="Gainer-Dewar J."/>
            <person name="Goldberg J."/>
            <person name="Griggs A."/>
            <person name="Gujja S."/>
            <person name="Hansen M."/>
            <person name="Howarth C."/>
            <person name="Imamovic A."/>
            <person name="Ireland A."/>
            <person name="Larimer J."/>
            <person name="McCowan C."/>
            <person name="Murphy C."/>
            <person name="Pearson M."/>
            <person name="Poon T.W."/>
            <person name="Priest M."/>
            <person name="Roberts A."/>
            <person name="Saif S."/>
            <person name="Shea T."/>
            <person name="Sisk P."/>
            <person name="Sykes S."/>
            <person name="Wortman J."/>
            <person name="Nusbaum C."/>
            <person name="Birren B."/>
        </authorList>
    </citation>
    <scope>NUCLEOTIDE SEQUENCE [LARGE SCALE GENOMIC DNA]</scope>
    <source>
        <strain evidence="1 2">MS-1</strain>
    </source>
</reference>
<dbReference type="STRING" id="1203610.HMPREF1536_02344"/>
<proteinExistence type="predicted"/>
<dbReference type="EMBL" id="AQHW01000014">
    <property type="protein sequence ID" value="KKB56708.1"/>
    <property type="molecule type" value="Genomic_DNA"/>
</dbReference>
<dbReference type="HOGENOM" id="CLU_721293_0_0_10"/>
<dbReference type="PATRIC" id="fig|1203610.3.peg.2407"/>
<accession>A0A0F5JG72</accession>
<comment type="caution">
    <text evidence="1">The sequence shown here is derived from an EMBL/GenBank/DDBJ whole genome shotgun (WGS) entry which is preliminary data.</text>
</comment>
<dbReference type="Pfam" id="PF13970">
    <property type="entry name" value="DUF4221"/>
    <property type="match status" value="1"/>
</dbReference>
<sequence length="381" mass="44270">MKKVAILLLSLLFFNSCEKKIIQVKNEGTVAADSTLFCRQDSTIKIQIGDHLIPKPLVSQFVENEKGNIFYVILDENTLHWFDVKTNELLRTNKINNCGNLNNYSGFLCKGDTTFVYNYKQKMVYMLDPSFKTIKHWSVINGESHKNTFDPEALTDSPILYFQDRIILSGTKLGLFKKDEKEHPVSCNINISNNKIIYGINYPDQYVEGDFGGVYFNTIYHALGDDNNCLYSFPADHYVYSYSTDFSTYRKFYMGSRYTPTINSSDCNSLELMKDKDLRIKYFISQHSYSNLLYDQYRKVYYRIAQHPLTGWERGAFLKPFSIIVMDINGNLISETPIQKNYKELNLHNMHVTKDGLLIQMNTLDENVIEFAIYKLLSNEK</sequence>